<keyword evidence="2" id="KW-1277">Toxin-antitoxin system</keyword>
<evidence type="ECO:0000256" key="3">
    <source>
        <dbReference type="ARBA" id="ARBA00022722"/>
    </source>
</evidence>
<proteinExistence type="inferred from homology"/>
<accession>A0ABU5RVJ7</accession>
<keyword evidence="6" id="KW-0694">RNA-binding</keyword>
<keyword evidence="3" id="KW-0540">Nuclease</keyword>
<keyword evidence="5" id="KW-0378">Hydrolase</keyword>
<dbReference type="RefSeq" id="WP_323305789.1">
    <property type="nucleotide sequence ID" value="NZ_JAYGHX010000006.1"/>
</dbReference>
<evidence type="ECO:0000256" key="6">
    <source>
        <dbReference type="ARBA" id="ARBA00022884"/>
    </source>
</evidence>
<keyword evidence="4" id="KW-0255">Endonuclease</keyword>
<dbReference type="Gene3D" id="3.30.920.30">
    <property type="entry name" value="Hypothetical protein"/>
    <property type="match status" value="1"/>
</dbReference>
<gene>
    <name evidence="8" type="ORF">VB738_11100</name>
</gene>
<evidence type="ECO:0000256" key="5">
    <source>
        <dbReference type="ARBA" id="ARBA00022801"/>
    </source>
</evidence>
<sequence length="81" mass="9138">MRIPRDVNGQLLAERLRRHGYVLTRQTGSHMRLSRSSDGQQQHLTIPAHKPLRVGTLRQILKDLASQLGCSIEELIGSLDL</sequence>
<dbReference type="SUPFAM" id="SSF54786">
    <property type="entry name" value="YcfA/nrd intein domain"/>
    <property type="match status" value="1"/>
</dbReference>
<dbReference type="InterPro" id="IPR038570">
    <property type="entry name" value="HicA_sf"/>
</dbReference>
<evidence type="ECO:0000256" key="4">
    <source>
        <dbReference type="ARBA" id="ARBA00022759"/>
    </source>
</evidence>
<dbReference type="InterPro" id="IPR012933">
    <property type="entry name" value="HicA_mRNA_interferase"/>
</dbReference>
<evidence type="ECO:0000313" key="9">
    <source>
        <dbReference type="Proteomes" id="UP001304461"/>
    </source>
</evidence>
<evidence type="ECO:0000256" key="7">
    <source>
        <dbReference type="ARBA" id="ARBA00023016"/>
    </source>
</evidence>
<evidence type="ECO:0000256" key="2">
    <source>
        <dbReference type="ARBA" id="ARBA00022649"/>
    </source>
</evidence>
<keyword evidence="7" id="KW-0346">Stress response</keyword>
<keyword evidence="9" id="KW-1185">Reference proteome</keyword>
<evidence type="ECO:0000256" key="1">
    <source>
        <dbReference type="ARBA" id="ARBA00006620"/>
    </source>
</evidence>
<organism evidence="8 9">
    <name type="scientific">Cyanobium gracile UHCC 0139</name>
    <dbReference type="NCBI Taxonomy" id="3110308"/>
    <lineage>
        <taxon>Bacteria</taxon>
        <taxon>Bacillati</taxon>
        <taxon>Cyanobacteriota</taxon>
        <taxon>Cyanophyceae</taxon>
        <taxon>Synechococcales</taxon>
        <taxon>Prochlorococcaceae</taxon>
        <taxon>Cyanobium</taxon>
    </lineage>
</organism>
<dbReference type="Pfam" id="PF07927">
    <property type="entry name" value="HicA_toxin"/>
    <property type="match status" value="1"/>
</dbReference>
<dbReference type="Proteomes" id="UP001304461">
    <property type="component" value="Unassembled WGS sequence"/>
</dbReference>
<comment type="caution">
    <text evidence="8">The sequence shown here is derived from an EMBL/GenBank/DDBJ whole genome shotgun (WGS) entry which is preliminary data.</text>
</comment>
<comment type="similarity">
    <text evidence="1">Belongs to the HicA mRNA interferase family.</text>
</comment>
<dbReference type="EMBL" id="JAYGHX010000006">
    <property type="protein sequence ID" value="MEA5391802.1"/>
    <property type="molecule type" value="Genomic_DNA"/>
</dbReference>
<name>A0ABU5RVJ7_9CYAN</name>
<evidence type="ECO:0000313" key="8">
    <source>
        <dbReference type="EMBL" id="MEA5391802.1"/>
    </source>
</evidence>
<reference evidence="8 9" key="1">
    <citation type="submission" date="2023-12" db="EMBL/GenBank/DDBJ databases">
        <title>Baltic Sea Cyanobacteria.</title>
        <authorList>
            <person name="Delbaje E."/>
            <person name="Fewer D.P."/>
            <person name="Shishido T.K."/>
        </authorList>
    </citation>
    <scope>NUCLEOTIDE SEQUENCE [LARGE SCALE GENOMIC DNA]</scope>
    <source>
        <strain evidence="8 9">UHCC 0139</strain>
    </source>
</reference>
<protein>
    <submittedName>
        <fullName evidence="8">Type II toxin-antitoxin system HicA family toxin</fullName>
    </submittedName>
</protein>